<protein>
    <submittedName>
        <fullName evidence="1">Uncharacterized protein</fullName>
    </submittedName>
</protein>
<reference evidence="1" key="1">
    <citation type="submission" date="2020-08" db="EMBL/GenBank/DDBJ databases">
        <title>Genome public.</title>
        <authorList>
            <person name="Liu C."/>
            <person name="Sun Q."/>
        </authorList>
    </citation>
    <scope>NUCLEOTIDE SEQUENCE</scope>
    <source>
        <strain evidence="1">BX5</strain>
    </source>
</reference>
<dbReference type="AlphaFoldDB" id="A0A8J6J6U3"/>
<keyword evidence="2" id="KW-1185">Reference proteome</keyword>
<gene>
    <name evidence="1" type="ORF">H8S55_12890</name>
</gene>
<sequence>MATDIFLIPVPPQQLRNIQGWSAQPAHLAYRVGRGPHLFRAGGSVPLRGGVMVVDGQGYDGAGPVGPFCQEVVSECSVRGFSGAVLDFDRRLPPLEQLVGQLDRLFVQRGLALYVPEPFGHCVSHSRVILSSALSGGSLSQRLEEAAERFGRDRVALSLERSAEDFSLPSPTGSGTPLTRQQLRQQMDALRPSVFFSRELCARYYTYMDRDTGAHFVLFDDGDTMLRKVEVARRAGVSIFLAPYEDIRDCAGALGLLPRSMQKRGPRAVDAVPAGE</sequence>
<name>A0A8J6J6U3_9FIRM</name>
<dbReference type="EMBL" id="JACOPN010000011">
    <property type="protein sequence ID" value="MBC5718192.1"/>
    <property type="molecule type" value="Genomic_DNA"/>
</dbReference>
<dbReference type="Proteomes" id="UP000602260">
    <property type="component" value="Unassembled WGS sequence"/>
</dbReference>
<proteinExistence type="predicted"/>
<dbReference type="RefSeq" id="WP_186879261.1">
    <property type="nucleotide sequence ID" value="NZ_JACOPN010000011.1"/>
</dbReference>
<comment type="caution">
    <text evidence="1">The sequence shown here is derived from an EMBL/GenBank/DDBJ whole genome shotgun (WGS) entry which is preliminary data.</text>
</comment>
<organism evidence="1 2">
    <name type="scientific">Flintibacter faecis</name>
    <dbReference type="NCBI Taxonomy" id="2763047"/>
    <lineage>
        <taxon>Bacteria</taxon>
        <taxon>Bacillati</taxon>
        <taxon>Bacillota</taxon>
        <taxon>Clostridia</taxon>
        <taxon>Eubacteriales</taxon>
        <taxon>Flintibacter</taxon>
    </lineage>
</organism>
<evidence type="ECO:0000313" key="2">
    <source>
        <dbReference type="Proteomes" id="UP000602260"/>
    </source>
</evidence>
<evidence type="ECO:0000313" key="1">
    <source>
        <dbReference type="EMBL" id="MBC5718192.1"/>
    </source>
</evidence>
<accession>A0A8J6J6U3</accession>